<gene>
    <name evidence="5" type="ORF">AB1Y20_006934</name>
</gene>
<dbReference type="Proteomes" id="UP001515480">
    <property type="component" value="Unassembled WGS sequence"/>
</dbReference>
<dbReference type="Pfam" id="PF01612">
    <property type="entry name" value="DNA_pol_A_exo1"/>
    <property type="match status" value="1"/>
</dbReference>
<dbReference type="InterPro" id="IPR002562">
    <property type="entry name" value="3'-5'_exonuclease_dom"/>
</dbReference>
<dbReference type="GO" id="GO:0006261">
    <property type="term" value="P:DNA-templated DNA replication"/>
    <property type="evidence" value="ECO:0007669"/>
    <property type="project" value="InterPro"/>
</dbReference>
<dbReference type="CDD" id="cd08640">
    <property type="entry name" value="DNA_pol_A_plastid_like"/>
    <property type="match status" value="1"/>
</dbReference>
<dbReference type="PRINTS" id="PR00868">
    <property type="entry name" value="DNAPOLI"/>
</dbReference>
<evidence type="ECO:0000259" key="4">
    <source>
        <dbReference type="SMART" id="SM00482"/>
    </source>
</evidence>
<organism evidence="5 6">
    <name type="scientific">Prymnesium parvum</name>
    <name type="common">Toxic golden alga</name>
    <dbReference type="NCBI Taxonomy" id="97485"/>
    <lineage>
        <taxon>Eukaryota</taxon>
        <taxon>Haptista</taxon>
        <taxon>Haptophyta</taxon>
        <taxon>Prymnesiophyceae</taxon>
        <taxon>Prymnesiales</taxon>
        <taxon>Prymnesiaceae</taxon>
        <taxon>Prymnesium</taxon>
    </lineage>
</organism>
<dbReference type="InterPro" id="IPR002298">
    <property type="entry name" value="DNA_polymerase_A"/>
</dbReference>
<dbReference type="InterPro" id="IPR012337">
    <property type="entry name" value="RNaseH-like_sf"/>
</dbReference>
<protein>
    <recommendedName>
        <fullName evidence="4">DNA-directed DNA polymerase family A palm domain-containing protein</fullName>
    </recommendedName>
</protein>
<sequence>MLRLMALVALCRPAGALVRLCRPSNRIHTLRDASAIYRRACPHRIAAPLCTAHAAPPPHAQEPPPSHPAKSKGARRPGVAHLVESVRSAHAALAALQSLPPSTMHACDTEVSGLDLSKSPLGQGRVICMSVYSGAEVDYGSGPGVPLWVDTTDLEVLEVFKPWLEDEAVLKVWHNYGFDRHVLYNHGVDVRGFGGDTLHMARLWDASRKAGYSLEALTEELLEQKKEPMKELFGTPVLKKDGSAGKKLELAPVDKLQSSPMTRKAWIDYSVYDAKSTWLLHDRLRSELEQMEWMEGRSQYEYYWRYWRPFGELLTDMEREGIRVDVQERLPRAQIAAQASRSVKELRFRRWAASYCADAWYMNVGSATQLQTFFFGGTRSAKRGGDGAVLPLQRVFKLPREEYEELHAARHAVDVESLAYGVHAASEANAASPPRDGAKPRRHVEFTLKSLELRHSKVTKTTGFPAVDSAALRELAGEPYDEPPVYGSAYAAFGGGEAGARACRAIDDLSSVSAIDTMLSNFILPLQQNADARSRVHCSLNLNTETGRLSSRAPNLQNQPALEKDAYKIRAAFTAEEGNLLVVADYGQLELRLLAHISACRSMIDAFEKGGCFHSRTAMGMFAHVREAVDKGECLLEWDYSKGKPTAPLLKDRFGSERRRAKTLNFSIAYGKTPHGLSKDWGVSIDEAKQMLLAWYADRPEVRQWQEETIAKAHAYGHTRTLMGRYRKLNGINGPPQIRGHLERAAINTPIQGGAADIMTLAMLKLRRSPKLKQLGYRLLLQIHDEVILEGPAEAAQEAMAETVECMRNPFDEALPGLLVELAVDAKVAFTWYDAK</sequence>
<evidence type="ECO:0000256" key="3">
    <source>
        <dbReference type="SAM" id="SignalP"/>
    </source>
</evidence>
<dbReference type="AlphaFoldDB" id="A0AB34IZF4"/>
<keyword evidence="3" id="KW-0732">Signal</keyword>
<dbReference type="SUPFAM" id="SSF56672">
    <property type="entry name" value="DNA/RNA polymerases"/>
    <property type="match status" value="1"/>
</dbReference>
<dbReference type="Pfam" id="PF00476">
    <property type="entry name" value="DNA_pol_A"/>
    <property type="match status" value="2"/>
</dbReference>
<dbReference type="GO" id="GO:0003887">
    <property type="term" value="F:DNA-directed DNA polymerase activity"/>
    <property type="evidence" value="ECO:0007669"/>
    <property type="project" value="InterPro"/>
</dbReference>
<dbReference type="InterPro" id="IPR036397">
    <property type="entry name" value="RNaseH_sf"/>
</dbReference>
<dbReference type="InterPro" id="IPR043502">
    <property type="entry name" value="DNA/RNA_pol_sf"/>
</dbReference>
<accession>A0AB34IZF4</accession>
<dbReference type="GO" id="GO:0003677">
    <property type="term" value="F:DNA binding"/>
    <property type="evidence" value="ECO:0007669"/>
    <property type="project" value="InterPro"/>
</dbReference>
<evidence type="ECO:0000256" key="1">
    <source>
        <dbReference type="ARBA" id="ARBA00022705"/>
    </source>
</evidence>
<keyword evidence="1" id="KW-0235">DNA replication</keyword>
<reference evidence="5 6" key="1">
    <citation type="journal article" date="2024" name="Science">
        <title>Giant polyketide synthase enzymes in the biosynthesis of giant marine polyether toxins.</title>
        <authorList>
            <person name="Fallon T.R."/>
            <person name="Shende V.V."/>
            <person name="Wierzbicki I.H."/>
            <person name="Pendleton A.L."/>
            <person name="Watervoot N.F."/>
            <person name="Auber R.P."/>
            <person name="Gonzalez D.J."/>
            <person name="Wisecaver J.H."/>
            <person name="Moore B.S."/>
        </authorList>
    </citation>
    <scope>NUCLEOTIDE SEQUENCE [LARGE SCALE GENOMIC DNA]</scope>
    <source>
        <strain evidence="5 6">12B1</strain>
    </source>
</reference>
<dbReference type="PANTHER" id="PTHR10133">
    <property type="entry name" value="DNA POLYMERASE I"/>
    <property type="match status" value="1"/>
</dbReference>
<dbReference type="EMBL" id="JBGBPQ010000015">
    <property type="protein sequence ID" value="KAL1510633.1"/>
    <property type="molecule type" value="Genomic_DNA"/>
</dbReference>
<comment type="caution">
    <text evidence="5">The sequence shown here is derived from an EMBL/GenBank/DDBJ whole genome shotgun (WGS) entry which is preliminary data.</text>
</comment>
<dbReference type="Gene3D" id="1.10.150.20">
    <property type="entry name" value="5' to 3' exonuclease, C-terminal subdomain"/>
    <property type="match status" value="1"/>
</dbReference>
<proteinExistence type="predicted"/>
<dbReference type="Gene3D" id="3.30.420.10">
    <property type="entry name" value="Ribonuclease H-like superfamily/Ribonuclease H"/>
    <property type="match status" value="1"/>
</dbReference>
<feature type="chain" id="PRO_5044316364" description="DNA-directed DNA polymerase family A palm domain-containing protein" evidence="3">
    <location>
        <begin position="17"/>
        <end position="836"/>
    </location>
</feature>
<evidence type="ECO:0000256" key="2">
    <source>
        <dbReference type="SAM" id="MobiDB-lite"/>
    </source>
</evidence>
<dbReference type="InterPro" id="IPR001098">
    <property type="entry name" value="DNA-dir_DNA_pol_A_palm_dom"/>
</dbReference>
<evidence type="ECO:0000313" key="6">
    <source>
        <dbReference type="Proteomes" id="UP001515480"/>
    </source>
</evidence>
<dbReference type="GO" id="GO:0006302">
    <property type="term" value="P:double-strand break repair"/>
    <property type="evidence" value="ECO:0007669"/>
    <property type="project" value="TreeGrafter"/>
</dbReference>
<feature type="compositionally biased region" description="Pro residues" evidence="2">
    <location>
        <begin position="55"/>
        <end position="67"/>
    </location>
</feature>
<feature type="signal peptide" evidence="3">
    <location>
        <begin position="1"/>
        <end position="16"/>
    </location>
</feature>
<dbReference type="SUPFAM" id="SSF53098">
    <property type="entry name" value="Ribonuclease H-like"/>
    <property type="match status" value="1"/>
</dbReference>
<name>A0AB34IZF4_PRYPA</name>
<keyword evidence="6" id="KW-1185">Reference proteome</keyword>
<evidence type="ECO:0000313" key="5">
    <source>
        <dbReference type="EMBL" id="KAL1510633.1"/>
    </source>
</evidence>
<dbReference type="GO" id="GO:0008408">
    <property type="term" value="F:3'-5' exonuclease activity"/>
    <property type="evidence" value="ECO:0007669"/>
    <property type="project" value="InterPro"/>
</dbReference>
<dbReference type="CDD" id="cd06139">
    <property type="entry name" value="DNA_polA_I_Ecoli_like_exo"/>
    <property type="match status" value="1"/>
</dbReference>
<dbReference type="Gene3D" id="3.30.70.370">
    <property type="match status" value="1"/>
</dbReference>
<dbReference type="PANTHER" id="PTHR10133:SF27">
    <property type="entry name" value="DNA POLYMERASE NU"/>
    <property type="match status" value="1"/>
</dbReference>
<feature type="domain" description="DNA-directed DNA polymerase family A palm" evidence="4">
    <location>
        <begin position="568"/>
        <end position="795"/>
    </location>
</feature>
<dbReference type="SMART" id="SM00482">
    <property type="entry name" value="POLAc"/>
    <property type="match status" value="1"/>
</dbReference>
<feature type="region of interest" description="Disordered" evidence="2">
    <location>
        <begin position="53"/>
        <end position="78"/>
    </location>
</feature>